<keyword evidence="4 7" id="KW-0732">Signal</keyword>
<accession>A0A0B6Y9D4</accession>
<feature type="chain" id="PRO_5002123502" description="Carboxypeptidase" evidence="7">
    <location>
        <begin position="26"/>
        <end position="455"/>
    </location>
</feature>
<organism evidence="8">
    <name type="scientific">Arion vulgaris</name>
    <dbReference type="NCBI Taxonomy" id="1028688"/>
    <lineage>
        <taxon>Eukaryota</taxon>
        <taxon>Metazoa</taxon>
        <taxon>Spiralia</taxon>
        <taxon>Lophotrochozoa</taxon>
        <taxon>Mollusca</taxon>
        <taxon>Gastropoda</taxon>
        <taxon>Heterobranchia</taxon>
        <taxon>Euthyneura</taxon>
        <taxon>Panpulmonata</taxon>
        <taxon>Eupulmonata</taxon>
        <taxon>Stylommatophora</taxon>
        <taxon>Helicina</taxon>
        <taxon>Arionoidea</taxon>
        <taxon>Arionidae</taxon>
        <taxon>Arion</taxon>
    </lineage>
</organism>
<dbReference type="Gene3D" id="3.40.50.1820">
    <property type="entry name" value="alpha/beta hydrolase"/>
    <property type="match status" value="1"/>
</dbReference>
<keyword evidence="5" id="KW-0378">Hydrolase</keyword>
<evidence type="ECO:0000256" key="7">
    <source>
        <dbReference type="SAM" id="SignalP"/>
    </source>
</evidence>
<reference evidence="8" key="1">
    <citation type="submission" date="2014-12" db="EMBL/GenBank/DDBJ databases">
        <title>Insight into the proteome of Arion vulgaris.</title>
        <authorList>
            <person name="Aradska J."/>
            <person name="Bulat T."/>
            <person name="Smidak R."/>
            <person name="Sarate P."/>
            <person name="Gangsoo J."/>
            <person name="Sialana F."/>
            <person name="Bilban M."/>
            <person name="Lubec G."/>
        </authorList>
    </citation>
    <scope>NUCLEOTIDE SEQUENCE</scope>
    <source>
        <tissue evidence="8">Skin</tissue>
    </source>
</reference>
<comment type="similarity">
    <text evidence="1">Belongs to the peptidase S10 family.</text>
</comment>
<dbReference type="GO" id="GO:0004185">
    <property type="term" value="F:serine-type carboxypeptidase activity"/>
    <property type="evidence" value="ECO:0007669"/>
    <property type="project" value="InterPro"/>
</dbReference>
<evidence type="ECO:0000256" key="2">
    <source>
        <dbReference type="ARBA" id="ARBA00022645"/>
    </source>
</evidence>
<dbReference type="EMBL" id="HACG01005873">
    <property type="protein sequence ID" value="CEK52738.1"/>
    <property type="molecule type" value="Transcribed_RNA"/>
</dbReference>
<keyword evidence="2" id="KW-0121">Carboxypeptidase</keyword>
<dbReference type="GO" id="GO:0006508">
    <property type="term" value="P:proteolysis"/>
    <property type="evidence" value="ECO:0007669"/>
    <property type="project" value="UniProtKB-KW"/>
</dbReference>
<evidence type="ECO:0000256" key="6">
    <source>
        <dbReference type="ARBA" id="ARBA00023180"/>
    </source>
</evidence>
<dbReference type="Pfam" id="PF00450">
    <property type="entry name" value="Peptidase_S10"/>
    <property type="match status" value="1"/>
</dbReference>
<dbReference type="InterPro" id="IPR001563">
    <property type="entry name" value="Peptidase_S10"/>
</dbReference>
<evidence type="ECO:0000313" key="8">
    <source>
        <dbReference type="EMBL" id="CEK52738.1"/>
    </source>
</evidence>
<dbReference type="PANTHER" id="PTHR11802">
    <property type="entry name" value="SERINE PROTEASE FAMILY S10 SERINE CARBOXYPEPTIDASE"/>
    <property type="match status" value="1"/>
</dbReference>
<evidence type="ECO:0000256" key="5">
    <source>
        <dbReference type="ARBA" id="ARBA00022801"/>
    </source>
</evidence>
<dbReference type="PRINTS" id="PR00724">
    <property type="entry name" value="CRBOXYPTASEC"/>
</dbReference>
<evidence type="ECO:0008006" key="9">
    <source>
        <dbReference type="Google" id="ProtNLM"/>
    </source>
</evidence>
<keyword evidence="3" id="KW-0645">Protease</keyword>
<protein>
    <recommendedName>
        <fullName evidence="9">Carboxypeptidase</fullName>
    </recommendedName>
</protein>
<evidence type="ECO:0000256" key="4">
    <source>
        <dbReference type="ARBA" id="ARBA00022729"/>
    </source>
</evidence>
<dbReference type="InterPro" id="IPR029058">
    <property type="entry name" value="AB_hydrolase_fold"/>
</dbReference>
<gene>
    <name evidence="8" type="primary">ORF17863</name>
</gene>
<dbReference type="AlphaFoldDB" id="A0A0B6Y9D4"/>
<proteinExistence type="inferred from homology"/>
<name>A0A0B6Y9D4_9EUPU</name>
<evidence type="ECO:0000256" key="1">
    <source>
        <dbReference type="ARBA" id="ARBA00009431"/>
    </source>
</evidence>
<dbReference type="SUPFAM" id="SSF53474">
    <property type="entry name" value="alpha/beta-Hydrolases"/>
    <property type="match status" value="1"/>
</dbReference>
<dbReference type="PANTHER" id="PTHR11802:SF472">
    <property type="entry name" value="SERINE CARBOXYPEPTIDASE CPVL-RELATED"/>
    <property type="match status" value="1"/>
</dbReference>
<evidence type="ECO:0000256" key="3">
    <source>
        <dbReference type="ARBA" id="ARBA00022670"/>
    </source>
</evidence>
<sequence length="455" mass="51731">MYFIMRSWFLVHVMHFLQSLPPATSQLMLTPLIDNGHIAQARKLSQVGGSPWATNLFSLSYSGFITVDKNLGNHLFFWFFPSELNPNAPLLIWLNGGPGVSSMLGLFHENGPVKLSSLASGGLQYTKRNYTWTDAFAMLYIDQPVGTGYSYSDQGSAGFRNNQEGYTDDLYSFIEQFYQLFPEYMMQKLYIGGQSYAGHYVPALAHYIHKKKEAGTSHIPLTGIYLGAPMFASETQLDMYPSYLNMIGAISSKEAKIKTKMWEKQYRMFVRTNIISEYSVYSTRNLSPFELNNWVSPTDIDILDNQILLAMTSKEVREAVHVGNSRYTPYNFLIAVNLHQDLFNSTRLLLADLMDHYKVLVYSGNYDLLISPLMIETALRTLSWSLVAEYKDNNRLPWISQDKILWGFYSQTGQFCHVVIHKAGHHVPMDQPQASFNMMLQFVNNGCLQSGLGGQ</sequence>
<feature type="signal peptide" evidence="7">
    <location>
        <begin position="1"/>
        <end position="25"/>
    </location>
</feature>
<keyword evidence="6" id="KW-0325">Glycoprotein</keyword>